<dbReference type="RefSeq" id="XP_018702786.1">
    <property type="nucleotide sequence ID" value="XM_018849809.1"/>
</dbReference>
<dbReference type="GO" id="GO:0019748">
    <property type="term" value="P:secondary metabolic process"/>
    <property type="evidence" value="ECO:0007669"/>
    <property type="project" value="TreeGrafter"/>
</dbReference>
<dbReference type="OrthoDB" id="1933717at2759"/>
<dbReference type="InterPro" id="IPR036291">
    <property type="entry name" value="NAD(P)-bd_dom_sf"/>
</dbReference>
<protein>
    <submittedName>
        <fullName evidence="2">NAD(P)-binding domain protein</fullName>
    </submittedName>
</protein>
<evidence type="ECO:0000313" key="3">
    <source>
        <dbReference type="Proteomes" id="UP000076744"/>
    </source>
</evidence>
<dbReference type="AlphaFoldDB" id="A0A167S589"/>
<dbReference type="PANTHER" id="PTHR43544">
    <property type="entry name" value="SHORT-CHAIN DEHYDROGENASE/REDUCTASE"/>
    <property type="match status" value="1"/>
</dbReference>
<dbReference type="GO" id="GO:0016491">
    <property type="term" value="F:oxidoreductase activity"/>
    <property type="evidence" value="ECO:0007669"/>
    <property type="project" value="TreeGrafter"/>
</dbReference>
<evidence type="ECO:0000313" key="2">
    <source>
        <dbReference type="EMBL" id="OAA59270.1"/>
    </source>
</evidence>
<organism evidence="2 3">
    <name type="scientific">Cordyceps fumosorosea (strain ARSEF 2679)</name>
    <name type="common">Isaria fumosorosea</name>
    <dbReference type="NCBI Taxonomy" id="1081104"/>
    <lineage>
        <taxon>Eukaryota</taxon>
        <taxon>Fungi</taxon>
        <taxon>Dikarya</taxon>
        <taxon>Ascomycota</taxon>
        <taxon>Pezizomycotina</taxon>
        <taxon>Sordariomycetes</taxon>
        <taxon>Hypocreomycetidae</taxon>
        <taxon>Hypocreales</taxon>
        <taxon>Cordycipitaceae</taxon>
        <taxon>Cordyceps</taxon>
    </lineage>
</organism>
<proteinExistence type="inferred from homology"/>
<dbReference type="Pfam" id="PF00106">
    <property type="entry name" value="adh_short"/>
    <property type="match status" value="1"/>
</dbReference>
<reference evidence="2 3" key="1">
    <citation type="journal article" date="2016" name="Genome Biol. Evol.">
        <title>Divergent and convergent evolution of fungal pathogenicity.</title>
        <authorList>
            <person name="Shang Y."/>
            <person name="Xiao G."/>
            <person name="Zheng P."/>
            <person name="Cen K."/>
            <person name="Zhan S."/>
            <person name="Wang C."/>
        </authorList>
    </citation>
    <scope>NUCLEOTIDE SEQUENCE [LARGE SCALE GENOMIC DNA]</scope>
    <source>
        <strain evidence="2 3">ARSEF 2679</strain>
    </source>
</reference>
<comment type="similarity">
    <text evidence="1">Belongs to the short-chain dehydrogenases/reductases (SDR) family.</text>
</comment>
<dbReference type="SUPFAM" id="SSF51735">
    <property type="entry name" value="NAD(P)-binding Rossmann-fold domains"/>
    <property type="match status" value="1"/>
</dbReference>
<dbReference type="GO" id="GO:0005737">
    <property type="term" value="C:cytoplasm"/>
    <property type="evidence" value="ECO:0007669"/>
    <property type="project" value="TreeGrafter"/>
</dbReference>
<dbReference type="PRINTS" id="PR00081">
    <property type="entry name" value="GDHRDH"/>
</dbReference>
<name>A0A167S589_CORFA</name>
<accession>A0A167S589</accession>
<sequence>MAEKTVVFITGANTGIGYETVRALVGQTARTYHVFLGSRSVEKGNAAASALRAEFPQTTSVVEVIQIDVSSDESINAAYETVKASPGYVDVLVNNAGNSLEMKMFKGEYTMREAWNQMYDVNVTGAQILTHTFVPLLLKSRTRDARLLFLTSGLAQLETMYREYYPGPPPPAGWPKQAVMSPDGYRSSKTALNMMMLAWHWNLKEDGVKVWSISPGFLATDLGGAKELLKARGAGDPATGGVLIRRVIEGERDGDVGKVVDGQGVQSF</sequence>
<dbReference type="Gene3D" id="3.40.50.720">
    <property type="entry name" value="NAD(P)-binding Rossmann-like Domain"/>
    <property type="match status" value="1"/>
</dbReference>
<dbReference type="GeneID" id="30022497"/>
<dbReference type="EMBL" id="AZHB01000016">
    <property type="protein sequence ID" value="OAA59270.1"/>
    <property type="molecule type" value="Genomic_DNA"/>
</dbReference>
<comment type="caution">
    <text evidence="2">The sequence shown here is derived from an EMBL/GenBank/DDBJ whole genome shotgun (WGS) entry which is preliminary data.</text>
</comment>
<keyword evidence="3" id="KW-1185">Reference proteome</keyword>
<dbReference type="PANTHER" id="PTHR43544:SF32">
    <property type="entry name" value="CHAIN DEHYDROGENASE, PUTATIVE (AFU_ORTHOLOGUE AFUA_5G01530)-RELATED"/>
    <property type="match status" value="1"/>
</dbReference>
<dbReference type="InterPro" id="IPR002347">
    <property type="entry name" value="SDR_fam"/>
</dbReference>
<gene>
    <name evidence="2" type="ORF">ISF_06205</name>
</gene>
<dbReference type="InterPro" id="IPR051468">
    <property type="entry name" value="Fungal_SecMetab_SDRs"/>
</dbReference>
<dbReference type="Proteomes" id="UP000076744">
    <property type="component" value="Unassembled WGS sequence"/>
</dbReference>
<evidence type="ECO:0000256" key="1">
    <source>
        <dbReference type="ARBA" id="ARBA00006484"/>
    </source>
</evidence>